<dbReference type="AlphaFoldDB" id="A0A933DSN8"/>
<evidence type="ECO:0000256" key="1">
    <source>
        <dbReference type="SAM" id="MobiDB-lite"/>
    </source>
</evidence>
<evidence type="ECO:0000313" key="2">
    <source>
        <dbReference type="EMBL" id="MBI4132057.1"/>
    </source>
</evidence>
<name>A0A933DSN8_9BACT</name>
<evidence type="ECO:0000313" key="3">
    <source>
        <dbReference type="Proteomes" id="UP000704960"/>
    </source>
</evidence>
<gene>
    <name evidence="2" type="ORF">HY474_00310</name>
</gene>
<dbReference type="Proteomes" id="UP000704960">
    <property type="component" value="Unassembled WGS sequence"/>
</dbReference>
<organism evidence="2 3">
    <name type="scientific">Candidatus Sungiibacteriota bacterium</name>
    <dbReference type="NCBI Taxonomy" id="2750080"/>
    <lineage>
        <taxon>Bacteria</taxon>
        <taxon>Candidatus Sungiibacteriota</taxon>
    </lineage>
</organism>
<feature type="region of interest" description="Disordered" evidence="1">
    <location>
        <begin position="1"/>
        <end position="31"/>
    </location>
</feature>
<comment type="caution">
    <text evidence="2">The sequence shown here is derived from an EMBL/GenBank/DDBJ whole genome shotgun (WGS) entry which is preliminary data.</text>
</comment>
<dbReference type="EMBL" id="JACQMJ010000004">
    <property type="protein sequence ID" value="MBI4132057.1"/>
    <property type="molecule type" value="Genomic_DNA"/>
</dbReference>
<reference evidence="2" key="1">
    <citation type="submission" date="2020-07" db="EMBL/GenBank/DDBJ databases">
        <title>Huge and variable diversity of episymbiotic CPR bacteria and DPANN archaea in groundwater ecosystems.</title>
        <authorList>
            <person name="He C.Y."/>
            <person name="Keren R."/>
            <person name="Whittaker M."/>
            <person name="Farag I.F."/>
            <person name="Doudna J."/>
            <person name="Cate J.H.D."/>
            <person name="Banfield J.F."/>
        </authorList>
    </citation>
    <scope>NUCLEOTIDE SEQUENCE</scope>
    <source>
        <strain evidence="2">NC_groundwater_1226_Ag_S-0.1um_59_124</strain>
    </source>
</reference>
<sequence>MTQGSVVPEQSPRTTEELVIDPELKQRLNGGPGHAELRQLIDHKTFVEIVGEPMMIGNREVVRVRPCGNPDGPAVQVRREFVISAKSAALRRRMMNAAARPPIQPIRSDHK</sequence>
<protein>
    <submittedName>
        <fullName evidence="2">Uncharacterized protein</fullName>
    </submittedName>
</protein>
<proteinExistence type="predicted"/>
<accession>A0A933DSN8</accession>